<dbReference type="PROSITE" id="PS51782">
    <property type="entry name" value="LYSM"/>
    <property type="match status" value="1"/>
</dbReference>
<proteinExistence type="predicted"/>
<dbReference type="KEGG" id="ohi:H8790_06875"/>
<reference evidence="2 3" key="1">
    <citation type="submission" date="2020-08" db="EMBL/GenBank/DDBJ databases">
        <authorList>
            <person name="Liu C."/>
            <person name="Sun Q."/>
        </authorList>
    </citation>
    <scope>NUCLEOTIDE SEQUENCE [LARGE SCALE GENOMIC DNA]</scope>
    <source>
        <strain evidence="2 3">NSJ-62</strain>
    </source>
</reference>
<evidence type="ECO:0000259" key="1">
    <source>
        <dbReference type="PROSITE" id="PS51782"/>
    </source>
</evidence>
<dbReference type="PANTHER" id="PTHR34700:SF4">
    <property type="entry name" value="PHAGE-LIKE ELEMENT PBSX PROTEIN XKDP"/>
    <property type="match status" value="1"/>
</dbReference>
<organism evidence="2 3">
    <name type="scientific">Oscillibacter hominis</name>
    <dbReference type="NCBI Taxonomy" id="2763056"/>
    <lineage>
        <taxon>Bacteria</taxon>
        <taxon>Bacillati</taxon>
        <taxon>Bacillota</taxon>
        <taxon>Clostridia</taxon>
        <taxon>Eubacteriales</taxon>
        <taxon>Oscillospiraceae</taxon>
        <taxon>Oscillibacter</taxon>
    </lineage>
</organism>
<dbReference type="Proteomes" id="UP000515960">
    <property type="component" value="Chromosome"/>
</dbReference>
<dbReference type="InterPro" id="IPR018392">
    <property type="entry name" value="LysM"/>
</dbReference>
<dbReference type="Pfam" id="PF01476">
    <property type="entry name" value="LysM"/>
    <property type="match status" value="1"/>
</dbReference>
<dbReference type="InterPro" id="IPR052196">
    <property type="entry name" value="Bact_Kbp"/>
</dbReference>
<dbReference type="CDD" id="cd00118">
    <property type="entry name" value="LysM"/>
    <property type="match status" value="1"/>
</dbReference>
<dbReference type="SUPFAM" id="SSF54106">
    <property type="entry name" value="LysM domain"/>
    <property type="match status" value="1"/>
</dbReference>
<accession>A0A7G9B830</accession>
<protein>
    <submittedName>
        <fullName evidence="2">LysM peptidoglycan-binding domain-containing protein</fullName>
    </submittedName>
</protein>
<sequence length="257" mass="27364">MLRTLTFLDEAARIELTLPVTPSTYSWTHHNTVETVSLDQTGEVNLGGVRRMGSTTLKSCLFPAQLYPFCVSGAVADPWHYLMQIERWIDAKTTVRFLVSGTPTNALVLIESLEYREQDGTNDYYADIAIRQTRTPAAAALSAAGTVRKPARQSKTGAASARTYAVAKGDTLWHIAKKFYGDGSLCCRLAAANPSIKNPDLIYPGQQLTIPALNALPGAASLSGGAAMAAKTEVVTDDATGKCVLKSGGAAEAGRVI</sequence>
<dbReference type="EMBL" id="CP060490">
    <property type="protein sequence ID" value="QNL45711.1"/>
    <property type="molecule type" value="Genomic_DNA"/>
</dbReference>
<name>A0A7G9B830_9FIRM</name>
<dbReference type="Gene3D" id="3.10.350.10">
    <property type="entry name" value="LysM domain"/>
    <property type="match status" value="1"/>
</dbReference>
<keyword evidence="3" id="KW-1185">Reference proteome</keyword>
<gene>
    <name evidence="2" type="ORF">H8790_06875</name>
</gene>
<feature type="domain" description="LysM" evidence="1">
    <location>
        <begin position="162"/>
        <end position="210"/>
    </location>
</feature>
<dbReference type="RefSeq" id="WP_187334139.1">
    <property type="nucleotide sequence ID" value="NZ_CP060490.1"/>
</dbReference>
<dbReference type="SMART" id="SM00257">
    <property type="entry name" value="LysM"/>
    <property type="match status" value="1"/>
</dbReference>
<evidence type="ECO:0000313" key="3">
    <source>
        <dbReference type="Proteomes" id="UP000515960"/>
    </source>
</evidence>
<dbReference type="PANTHER" id="PTHR34700">
    <property type="entry name" value="POTASSIUM BINDING PROTEIN KBP"/>
    <property type="match status" value="1"/>
</dbReference>
<evidence type="ECO:0000313" key="2">
    <source>
        <dbReference type="EMBL" id="QNL45711.1"/>
    </source>
</evidence>
<dbReference type="AlphaFoldDB" id="A0A7G9B830"/>
<dbReference type="InterPro" id="IPR036779">
    <property type="entry name" value="LysM_dom_sf"/>
</dbReference>